<evidence type="ECO:0000256" key="2">
    <source>
        <dbReference type="ARBA" id="ARBA00022777"/>
    </source>
</evidence>
<dbReference type="PROSITE" id="PS00583">
    <property type="entry name" value="PFKB_KINASES_1"/>
    <property type="match status" value="1"/>
</dbReference>
<gene>
    <name evidence="4" type="ORF">SAMN05444336_103169</name>
</gene>
<keyword evidence="2 4" id="KW-0418">Kinase</keyword>
<name>A0A1H2YL60_9RHOB</name>
<dbReference type="CDD" id="cd01166">
    <property type="entry name" value="KdgK"/>
    <property type="match status" value="1"/>
</dbReference>
<dbReference type="Proteomes" id="UP000199118">
    <property type="component" value="Unassembled WGS sequence"/>
</dbReference>
<dbReference type="AlphaFoldDB" id="A0A1H2YL60"/>
<dbReference type="InterPro" id="IPR002173">
    <property type="entry name" value="Carboh/pur_kinase_PfkB_CS"/>
</dbReference>
<accession>A0A1H2YL60</accession>
<dbReference type="Gene3D" id="3.40.1190.20">
    <property type="match status" value="1"/>
</dbReference>
<evidence type="ECO:0000259" key="3">
    <source>
        <dbReference type="Pfam" id="PF00294"/>
    </source>
</evidence>
<dbReference type="PANTHER" id="PTHR10584">
    <property type="entry name" value="SUGAR KINASE"/>
    <property type="match status" value="1"/>
</dbReference>
<evidence type="ECO:0000313" key="5">
    <source>
        <dbReference type="Proteomes" id="UP000199118"/>
    </source>
</evidence>
<organism evidence="4 5">
    <name type="scientific">Albimonas donghaensis</name>
    <dbReference type="NCBI Taxonomy" id="356660"/>
    <lineage>
        <taxon>Bacteria</taxon>
        <taxon>Pseudomonadati</taxon>
        <taxon>Pseudomonadota</taxon>
        <taxon>Alphaproteobacteria</taxon>
        <taxon>Rhodobacterales</taxon>
        <taxon>Paracoccaceae</taxon>
        <taxon>Albimonas</taxon>
    </lineage>
</organism>
<dbReference type="Pfam" id="PF00294">
    <property type="entry name" value="PfkB"/>
    <property type="match status" value="1"/>
</dbReference>
<evidence type="ECO:0000256" key="1">
    <source>
        <dbReference type="ARBA" id="ARBA00022679"/>
    </source>
</evidence>
<feature type="domain" description="Carbohydrate kinase PfkB" evidence="3">
    <location>
        <begin position="10"/>
        <end position="300"/>
    </location>
</feature>
<protein>
    <submittedName>
        <fullName evidence="4">Sugar or nucleoside kinase, ribokinase family</fullName>
    </submittedName>
</protein>
<evidence type="ECO:0000313" key="4">
    <source>
        <dbReference type="EMBL" id="SDX05906.1"/>
    </source>
</evidence>
<dbReference type="STRING" id="356660.SAMN05444336_103169"/>
<dbReference type="InterPro" id="IPR011611">
    <property type="entry name" value="PfkB_dom"/>
</dbReference>
<dbReference type="InterPro" id="IPR029056">
    <property type="entry name" value="Ribokinase-like"/>
</dbReference>
<sequence length="303" mass="30587">MTAQGASAPRVVVVGDVMRDVLVRPEGPPLRGADRRAEVRFAPGGSAANCACWLAALGVAVTFAGRVGAGDLPGLEAEFRAAGVRPRLSPDPHAPTGALVALVDPADGERSFLTSRGANDRLGVEDLPDALLDGAALLHVSGYALVAEGPRAAASDLIARAVARGVTVSVDPGSASFLAEIGAGRFFKAIAGARLFFPNRDEAEALTGEADPVAQAARLAPRFAVLAIKDGAGVARVWVEGARAAESAPPPARMVDSTGAGDAFAAGFIAGWLAGDAPGKCLAQAHDTAARAISHMGARPEAP</sequence>
<dbReference type="PROSITE" id="PS00584">
    <property type="entry name" value="PFKB_KINASES_2"/>
    <property type="match status" value="1"/>
</dbReference>
<dbReference type="EMBL" id="FNMZ01000003">
    <property type="protein sequence ID" value="SDX05906.1"/>
    <property type="molecule type" value="Genomic_DNA"/>
</dbReference>
<keyword evidence="5" id="KW-1185">Reference proteome</keyword>
<proteinExistence type="predicted"/>
<dbReference type="PANTHER" id="PTHR10584:SF167">
    <property type="entry name" value="PFKB DOMAIN PROTEIN"/>
    <property type="match status" value="1"/>
</dbReference>
<dbReference type="SUPFAM" id="SSF53613">
    <property type="entry name" value="Ribokinase-like"/>
    <property type="match status" value="1"/>
</dbReference>
<reference evidence="4 5" key="1">
    <citation type="submission" date="2016-10" db="EMBL/GenBank/DDBJ databases">
        <authorList>
            <person name="de Groot N.N."/>
        </authorList>
    </citation>
    <scope>NUCLEOTIDE SEQUENCE [LARGE SCALE GENOMIC DNA]</scope>
    <source>
        <strain evidence="4 5">DSM 17890</strain>
    </source>
</reference>
<dbReference type="RefSeq" id="WP_218133390.1">
    <property type="nucleotide sequence ID" value="NZ_FNMZ01000003.1"/>
</dbReference>
<keyword evidence="1" id="KW-0808">Transferase</keyword>
<dbReference type="GO" id="GO:0016301">
    <property type="term" value="F:kinase activity"/>
    <property type="evidence" value="ECO:0007669"/>
    <property type="project" value="UniProtKB-KW"/>
</dbReference>